<dbReference type="OrthoDB" id="9803101at2"/>
<dbReference type="InterPro" id="IPR019897">
    <property type="entry name" value="RidA_CS"/>
</dbReference>
<name>A0A269XXK4_9PROT</name>
<dbReference type="SUPFAM" id="SSF55298">
    <property type="entry name" value="YjgF-like"/>
    <property type="match status" value="1"/>
</dbReference>
<accession>A0A269XXK4</accession>
<proteinExistence type="inferred from homology"/>
<dbReference type="PROSITE" id="PS01094">
    <property type="entry name" value="UPF0076"/>
    <property type="match status" value="1"/>
</dbReference>
<dbReference type="Proteomes" id="UP000216151">
    <property type="component" value="Unassembled WGS sequence"/>
</dbReference>
<comment type="caution">
    <text evidence="3">The sequence shown here is derived from an EMBL/GenBank/DDBJ whole genome shotgun (WGS) entry which is preliminary data.</text>
</comment>
<protein>
    <submittedName>
        <fullName evidence="3">Uncharacterized protein</fullName>
    </submittedName>
</protein>
<keyword evidence="4" id="KW-1185">Reference proteome</keyword>
<comment type="similarity">
    <text evidence="1">Belongs to the RutC family.</text>
</comment>
<dbReference type="GO" id="GO:0005829">
    <property type="term" value="C:cytosol"/>
    <property type="evidence" value="ECO:0007669"/>
    <property type="project" value="TreeGrafter"/>
</dbReference>
<evidence type="ECO:0000256" key="1">
    <source>
        <dbReference type="ARBA" id="ARBA00010552"/>
    </source>
</evidence>
<gene>
    <name evidence="3" type="ORF">B8X00_08335</name>
</gene>
<dbReference type="Pfam" id="PF01042">
    <property type="entry name" value="Ribonuc_L-PSP"/>
    <property type="match status" value="1"/>
</dbReference>
<dbReference type="CDD" id="cd06151">
    <property type="entry name" value="YjgF_YER057c_UK114_like_3"/>
    <property type="match status" value="1"/>
</dbReference>
<dbReference type="RefSeq" id="WP_095349809.1">
    <property type="nucleotide sequence ID" value="NZ_JBDNMF010000019.1"/>
</dbReference>
<keyword evidence="2" id="KW-0732">Signal</keyword>
<dbReference type="PANTHER" id="PTHR11803">
    <property type="entry name" value="2-IMINOBUTANOATE/2-IMINOPROPANOATE DEAMINASE RIDA"/>
    <property type="match status" value="1"/>
</dbReference>
<evidence type="ECO:0000256" key="2">
    <source>
        <dbReference type="SAM" id="SignalP"/>
    </source>
</evidence>
<organism evidence="3 4">
    <name type="scientific">Acetobacter fabarum</name>
    <dbReference type="NCBI Taxonomy" id="483199"/>
    <lineage>
        <taxon>Bacteria</taxon>
        <taxon>Pseudomonadati</taxon>
        <taxon>Pseudomonadota</taxon>
        <taxon>Alphaproteobacteria</taxon>
        <taxon>Acetobacterales</taxon>
        <taxon>Acetobacteraceae</taxon>
        <taxon>Acetobacter</taxon>
    </lineage>
</organism>
<reference evidence="3 4" key="1">
    <citation type="submission" date="2017-04" db="EMBL/GenBank/DDBJ databases">
        <title>Kefir bacterial isolates.</title>
        <authorList>
            <person name="Kim Y."/>
            <person name="Blasche S."/>
            <person name="Patil K.R."/>
        </authorList>
    </citation>
    <scope>NUCLEOTIDE SEQUENCE [LARGE SCALE GENOMIC DNA]</scope>
    <source>
        <strain evidence="3 4">KR</strain>
    </source>
</reference>
<dbReference type="InterPro" id="IPR006175">
    <property type="entry name" value="YjgF/YER057c/UK114"/>
</dbReference>
<dbReference type="AlphaFoldDB" id="A0A269XXK4"/>
<dbReference type="Gene3D" id="3.30.1330.40">
    <property type="entry name" value="RutC-like"/>
    <property type="match status" value="1"/>
</dbReference>
<dbReference type="GO" id="GO:0019239">
    <property type="term" value="F:deaminase activity"/>
    <property type="evidence" value="ECO:0007669"/>
    <property type="project" value="TreeGrafter"/>
</dbReference>
<dbReference type="InterPro" id="IPR035959">
    <property type="entry name" value="RutC-like_sf"/>
</dbReference>
<dbReference type="EMBL" id="NCXK01000009">
    <property type="protein sequence ID" value="PAK77985.1"/>
    <property type="molecule type" value="Genomic_DNA"/>
</dbReference>
<evidence type="ECO:0000313" key="4">
    <source>
        <dbReference type="Proteomes" id="UP000216151"/>
    </source>
</evidence>
<evidence type="ECO:0000313" key="3">
    <source>
        <dbReference type="EMBL" id="PAK77985.1"/>
    </source>
</evidence>
<sequence length="173" mass="18436">MRIVKVIVAKTLFATTALVAMGGILPACAQGGVVRHNEAAYPIASAIEVPAGYSTVYVSGIGAPITNLAAPAKSVEAYGSMATQTEESLKRIKDILKEMGLGMGDVVQMHVFMVADAQTKKMDFEGMMQGYTKFFGTREQPNLPVRSAFGVAQLSRPGWLVEIDVVAAKPPHH</sequence>
<feature type="chain" id="PRO_5012176343" evidence="2">
    <location>
        <begin position="30"/>
        <end position="173"/>
    </location>
</feature>
<dbReference type="PANTHER" id="PTHR11803:SF59">
    <property type="entry name" value="ENDORIBONUCLEASE"/>
    <property type="match status" value="1"/>
</dbReference>
<feature type="signal peptide" evidence="2">
    <location>
        <begin position="1"/>
        <end position="29"/>
    </location>
</feature>